<dbReference type="PROSITE" id="PS51677">
    <property type="entry name" value="NODB"/>
    <property type="match status" value="1"/>
</dbReference>
<keyword evidence="4" id="KW-1185">Reference proteome</keyword>
<reference evidence="4" key="1">
    <citation type="submission" date="2020-06" db="EMBL/GenBank/DDBJ databases">
        <title>Draft genomic sequecing of Geomonas sp. Red745.</title>
        <authorList>
            <person name="Itoh H."/>
            <person name="Xu Z.X."/>
            <person name="Ushijima N."/>
            <person name="Masuda Y."/>
            <person name="Shiratori Y."/>
            <person name="Senoo K."/>
        </authorList>
    </citation>
    <scope>NUCLEOTIDE SEQUENCE [LARGE SCALE GENOMIC DNA]</scope>
    <source>
        <strain evidence="4">Red745</strain>
    </source>
</reference>
<dbReference type="SUPFAM" id="SSF88713">
    <property type="entry name" value="Glycoside hydrolase/deacetylase"/>
    <property type="match status" value="1"/>
</dbReference>
<protein>
    <submittedName>
        <fullName evidence="3">4-deoxy-4-formamido-L-arabinose-phosphoundecapren ol deformylase</fullName>
    </submittedName>
</protein>
<proteinExistence type="predicted"/>
<dbReference type="InterPro" id="IPR050248">
    <property type="entry name" value="Polysacc_deacetylase_ArnD"/>
</dbReference>
<dbReference type="Proteomes" id="UP000587586">
    <property type="component" value="Unassembled WGS sequence"/>
</dbReference>
<dbReference type="GO" id="GO:0005975">
    <property type="term" value="P:carbohydrate metabolic process"/>
    <property type="evidence" value="ECO:0007669"/>
    <property type="project" value="InterPro"/>
</dbReference>
<dbReference type="PANTHER" id="PTHR10587:SF137">
    <property type="entry name" value="4-DEOXY-4-FORMAMIDO-L-ARABINOSE-PHOSPHOUNDECAPRENOL DEFORMYLASE ARND-RELATED"/>
    <property type="match status" value="1"/>
</dbReference>
<sequence length="320" mass="34982">MNETENEVSKHQKAGNSTDSSSIASDLSIALKVDVDTFAGTRDGVPRLLEIMERAGIKATFYFSMGPDNSGKAIRRVFTRKGFLKKMLRTGAPSAYGLRTMLYGTLLPAPDIAASFPGILKETAARGHETGVHCWDHVYWHDYLPRLSRDRVASELKRAAELFQRIIGTAPQSTAAPGWTVSATSLELQDAMNLEYCSDGRGYAPFYPVFDGKRFNTLQIPSTWPTLDEILGANGIDAGNVNDFYLSQMKNGLNVHTIHAEMEGGVMAESFIDLIERLKNKGARFVTLYEVARACRDSAPDAPLSMGEIPGRAGLVAIQG</sequence>
<comment type="caution">
    <text evidence="3">The sequence shown here is derived from an EMBL/GenBank/DDBJ whole genome shotgun (WGS) entry which is preliminary data.</text>
</comment>
<dbReference type="Gene3D" id="3.20.20.370">
    <property type="entry name" value="Glycoside hydrolase/deacetylase"/>
    <property type="match status" value="1"/>
</dbReference>
<evidence type="ECO:0000256" key="1">
    <source>
        <dbReference type="SAM" id="MobiDB-lite"/>
    </source>
</evidence>
<organism evidence="3 4">
    <name type="scientific">Geomonas limicola</name>
    <dbReference type="NCBI Taxonomy" id="2740186"/>
    <lineage>
        <taxon>Bacteria</taxon>
        <taxon>Pseudomonadati</taxon>
        <taxon>Thermodesulfobacteriota</taxon>
        <taxon>Desulfuromonadia</taxon>
        <taxon>Geobacterales</taxon>
        <taxon>Geobacteraceae</taxon>
        <taxon>Geomonas</taxon>
    </lineage>
</organism>
<dbReference type="AlphaFoldDB" id="A0A6V8N3D4"/>
<dbReference type="EMBL" id="BLXZ01000001">
    <property type="protein sequence ID" value="GFO67026.1"/>
    <property type="molecule type" value="Genomic_DNA"/>
</dbReference>
<dbReference type="InterPro" id="IPR002509">
    <property type="entry name" value="NODB_dom"/>
</dbReference>
<gene>
    <name evidence="3" type="primary">arnD</name>
    <name evidence="3" type="ORF">GMLC_06050</name>
</gene>
<feature type="domain" description="NodB homology" evidence="2">
    <location>
        <begin position="27"/>
        <end position="286"/>
    </location>
</feature>
<evidence type="ECO:0000313" key="4">
    <source>
        <dbReference type="Proteomes" id="UP000587586"/>
    </source>
</evidence>
<evidence type="ECO:0000313" key="3">
    <source>
        <dbReference type="EMBL" id="GFO67026.1"/>
    </source>
</evidence>
<dbReference type="InterPro" id="IPR011330">
    <property type="entry name" value="Glyco_hydro/deAcase_b/a-brl"/>
</dbReference>
<dbReference type="Pfam" id="PF01522">
    <property type="entry name" value="Polysacc_deac_1"/>
    <property type="match status" value="1"/>
</dbReference>
<name>A0A6V8N3D4_9BACT</name>
<evidence type="ECO:0000259" key="2">
    <source>
        <dbReference type="PROSITE" id="PS51677"/>
    </source>
</evidence>
<dbReference type="GO" id="GO:0016810">
    <property type="term" value="F:hydrolase activity, acting on carbon-nitrogen (but not peptide) bonds"/>
    <property type="evidence" value="ECO:0007669"/>
    <property type="project" value="InterPro"/>
</dbReference>
<accession>A0A6V8N3D4</accession>
<feature type="region of interest" description="Disordered" evidence="1">
    <location>
        <begin position="1"/>
        <end position="21"/>
    </location>
</feature>
<dbReference type="CDD" id="cd10939">
    <property type="entry name" value="CE4_ArnD"/>
    <property type="match status" value="1"/>
</dbReference>
<dbReference type="PANTHER" id="PTHR10587">
    <property type="entry name" value="GLYCOSYL TRANSFERASE-RELATED"/>
    <property type="match status" value="1"/>
</dbReference>